<gene>
    <name evidence="2" type="ORF">DL762_006625</name>
</gene>
<accession>A0ABY0H5T4</accession>
<evidence type="ECO:0000313" key="2">
    <source>
        <dbReference type="EMBL" id="RYO82423.1"/>
    </source>
</evidence>
<protein>
    <submittedName>
        <fullName evidence="2">Uncharacterized protein</fullName>
    </submittedName>
</protein>
<proteinExistence type="predicted"/>
<comment type="caution">
    <text evidence="2">The sequence shown here is derived from an EMBL/GenBank/DDBJ whole genome shotgun (WGS) entry which is preliminary data.</text>
</comment>
<keyword evidence="3" id="KW-1185">Reference proteome</keyword>
<sequence length="85" mass="8414">MRTETGVETPASDGEAAGAPTVLAGTGSTSAGAYFPIIFKLYSSSSVAFAGQPGPDEVAVPAVALGMGSSRVPLANLQAPYPQNS</sequence>
<name>A0ABY0H5T4_9PEZI</name>
<dbReference type="Proteomes" id="UP000294003">
    <property type="component" value="Unassembled WGS sequence"/>
</dbReference>
<organism evidence="2 3">
    <name type="scientific">Monosporascus cannonballus</name>
    <dbReference type="NCBI Taxonomy" id="155416"/>
    <lineage>
        <taxon>Eukaryota</taxon>
        <taxon>Fungi</taxon>
        <taxon>Dikarya</taxon>
        <taxon>Ascomycota</taxon>
        <taxon>Pezizomycotina</taxon>
        <taxon>Sordariomycetes</taxon>
        <taxon>Xylariomycetidae</taxon>
        <taxon>Xylariales</taxon>
        <taxon>Xylariales incertae sedis</taxon>
        <taxon>Monosporascus</taxon>
    </lineage>
</organism>
<dbReference type="EMBL" id="QJNS01000217">
    <property type="protein sequence ID" value="RYO82423.1"/>
    <property type="molecule type" value="Genomic_DNA"/>
</dbReference>
<feature type="region of interest" description="Disordered" evidence="1">
    <location>
        <begin position="1"/>
        <end position="22"/>
    </location>
</feature>
<reference evidence="2 3" key="1">
    <citation type="submission" date="2018-06" db="EMBL/GenBank/DDBJ databases">
        <title>Complete Genomes of Monosporascus.</title>
        <authorList>
            <person name="Robinson A.J."/>
            <person name="Natvig D.O."/>
        </authorList>
    </citation>
    <scope>NUCLEOTIDE SEQUENCE [LARGE SCALE GENOMIC DNA]</scope>
    <source>
        <strain evidence="2 3">CBS 609.92</strain>
    </source>
</reference>
<evidence type="ECO:0000313" key="3">
    <source>
        <dbReference type="Proteomes" id="UP000294003"/>
    </source>
</evidence>
<evidence type="ECO:0000256" key="1">
    <source>
        <dbReference type="SAM" id="MobiDB-lite"/>
    </source>
</evidence>